<gene>
    <name evidence="1" type="ORF">BWX89_00029</name>
</gene>
<reference evidence="1" key="1">
    <citation type="submission" date="2017-02" db="EMBL/GenBank/DDBJ databases">
        <title>Delving into the versatile metabolic prowess of the omnipresent phylum Bacteroidetes.</title>
        <authorList>
            <person name="Nobu M.K."/>
            <person name="Mei R."/>
            <person name="Narihiro T."/>
            <person name="Kuroda K."/>
            <person name="Liu W.-T."/>
        </authorList>
    </citation>
    <scope>NUCLEOTIDE SEQUENCE</scope>
    <source>
        <strain evidence="1">ADurb.Bin131</strain>
    </source>
</reference>
<organism evidence="1">
    <name type="scientific">candidate division TA06 bacterium ADurb.Bin131</name>
    <dbReference type="NCBI Taxonomy" id="1852827"/>
    <lineage>
        <taxon>Bacteria</taxon>
        <taxon>Bacteria division TA06</taxon>
    </lineage>
</organism>
<sequence length="141" mass="16544">MTKKKKTLKGYKQAIKRPGAGFAVHPEFINREKGGFRDHPENRSNGRWSKENSYSYWLNFFKKLSIEEFQEYKKEHSKDMSMAALAAYARIMNSVPKLEEFKEVANRTEGIPKQQIELSSDKDKPLIFKVNLRQVDKDKNE</sequence>
<name>A0A1V6CF44_UNCT6</name>
<evidence type="ECO:0000313" key="1">
    <source>
        <dbReference type="EMBL" id="OQB75486.1"/>
    </source>
</evidence>
<accession>A0A1V6CF44</accession>
<protein>
    <recommendedName>
        <fullName evidence="2">DUF5681 domain-containing protein</fullName>
    </recommendedName>
</protein>
<evidence type="ECO:0008006" key="2">
    <source>
        <dbReference type="Google" id="ProtNLM"/>
    </source>
</evidence>
<dbReference type="Proteomes" id="UP000485562">
    <property type="component" value="Unassembled WGS sequence"/>
</dbReference>
<proteinExistence type="predicted"/>
<dbReference type="AlphaFoldDB" id="A0A1V6CF44"/>
<comment type="caution">
    <text evidence="1">The sequence shown here is derived from an EMBL/GenBank/DDBJ whole genome shotgun (WGS) entry which is preliminary data.</text>
</comment>
<dbReference type="EMBL" id="MWDQ01000010">
    <property type="protein sequence ID" value="OQB75486.1"/>
    <property type="molecule type" value="Genomic_DNA"/>
</dbReference>